<dbReference type="HOGENOM" id="CLU_2263244_0_0_1"/>
<evidence type="ECO:0000256" key="1">
    <source>
        <dbReference type="SAM" id="SignalP"/>
    </source>
</evidence>
<dbReference type="GeneID" id="25372059"/>
<dbReference type="RefSeq" id="XP_013339525.1">
    <property type="nucleotide sequence ID" value="XM_013484071.1"/>
</dbReference>
<keyword evidence="3" id="KW-1185">Reference proteome</keyword>
<dbReference type="EMBL" id="KL584782">
    <property type="protein sequence ID" value="KEQ91067.1"/>
    <property type="molecule type" value="Genomic_DNA"/>
</dbReference>
<accession>A0A074YA54</accession>
<evidence type="ECO:0000313" key="2">
    <source>
        <dbReference type="EMBL" id="KEQ91067.1"/>
    </source>
</evidence>
<dbReference type="OrthoDB" id="10400387at2759"/>
<dbReference type="Proteomes" id="UP000030641">
    <property type="component" value="Unassembled WGS sequence"/>
</dbReference>
<reference evidence="2 3" key="1">
    <citation type="journal article" date="2014" name="BMC Genomics">
        <title>Genome sequencing of four Aureobasidium pullulans varieties: biotechnological potential, stress tolerance, and description of new species.</title>
        <authorList>
            <person name="Gostin Ar C."/>
            <person name="Ohm R.A."/>
            <person name="Kogej T."/>
            <person name="Sonjak S."/>
            <person name="Turk M."/>
            <person name="Zajc J."/>
            <person name="Zalar P."/>
            <person name="Grube M."/>
            <person name="Sun H."/>
            <person name="Han J."/>
            <person name="Sharma A."/>
            <person name="Chiniquy J."/>
            <person name="Ngan C.Y."/>
            <person name="Lipzen A."/>
            <person name="Barry K."/>
            <person name="Grigoriev I.V."/>
            <person name="Gunde-Cimerman N."/>
        </authorList>
    </citation>
    <scope>NUCLEOTIDE SEQUENCE [LARGE SCALE GENOMIC DNA]</scope>
    <source>
        <strain evidence="2 3">EXF-2481</strain>
    </source>
</reference>
<evidence type="ECO:0000313" key="3">
    <source>
        <dbReference type="Proteomes" id="UP000030641"/>
    </source>
</evidence>
<feature type="signal peptide" evidence="1">
    <location>
        <begin position="1"/>
        <end position="18"/>
    </location>
</feature>
<protein>
    <submittedName>
        <fullName evidence="2">Uncharacterized protein</fullName>
    </submittedName>
</protein>
<gene>
    <name evidence="2" type="ORF">AUEXF2481DRAFT_8867</name>
</gene>
<organism evidence="2 3">
    <name type="scientific">Aureobasidium subglaciale (strain EXF-2481)</name>
    <name type="common">Aureobasidium pullulans var. subglaciale</name>
    <dbReference type="NCBI Taxonomy" id="1043005"/>
    <lineage>
        <taxon>Eukaryota</taxon>
        <taxon>Fungi</taxon>
        <taxon>Dikarya</taxon>
        <taxon>Ascomycota</taxon>
        <taxon>Pezizomycotina</taxon>
        <taxon>Dothideomycetes</taxon>
        <taxon>Dothideomycetidae</taxon>
        <taxon>Dothideales</taxon>
        <taxon>Saccotheciaceae</taxon>
        <taxon>Aureobasidium</taxon>
    </lineage>
</organism>
<proteinExistence type="predicted"/>
<sequence>MKTAGVFAALAYAYFALAEDATVSLYNQAGCGGSENKMQLVPSVCTMANAQSIKATMDDIGIKFTCNTYAGSDCKTGQVEIDYTCEDSPNGVFYVLCYPNPTL</sequence>
<name>A0A074YA54_AURSE</name>
<dbReference type="InParanoid" id="A0A074YA54"/>
<feature type="chain" id="PRO_5001704200" evidence="1">
    <location>
        <begin position="19"/>
        <end position="103"/>
    </location>
</feature>
<dbReference type="AlphaFoldDB" id="A0A074YA54"/>
<keyword evidence="1" id="KW-0732">Signal</keyword>